<dbReference type="SUPFAM" id="SSF82679">
    <property type="entry name" value="N-utilization substance G protein NusG, N-terminal domain"/>
    <property type="match status" value="1"/>
</dbReference>
<dbReference type="PRINTS" id="PR00338">
    <property type="entry name" value="NUSGTNSCPFCT"/>
</dbReference>
<keyword evidence="3 5" id="KW-0805">Transcription regulation</keyword>
<evidence type="ECO:0000256" key="4">
    <source>
        <dbReference type="ARBA" id="ARBA00023163"/>
    </source>
</evidence>
<dbReference type="InterPro" id="IPR005824">
    <property type="entry name" value="KOW"/>
</dbReference>
<dbReference type="Proteomes" id="UP000435649">
    <property type="component" value="Unassembled WGS sequence"/>
</dbReference>
<feature type="domain" description="NusG-like N-terminal" evidence="8">
    <location>
        <begin position="12"/>
        <end position="126"/>
    </location>
</feature>
<protein>
    <recommendedName>
        <fullName evidence="5 6">Transcription termination/antitermination protein NusG</fullName>
    </recommendedName>
</protein>
<dbReference type="GO" id="GO:0031564">
    <property type="term" value="P:transcription antitermination"/>
    <property type="evidence" value="ECO:0007669"/>
    <property type="project" value="UniProtKB-UniRule"/>
</dbReference>
<accession>A0A844G2Q0</accession>
<evidence type="ECO:0000256" key="7">
    <source>
        <dbReference type="RuleBase" id="RU000538"/>
    </source>
</evidence>
<name>A0A844G2Q0_9BACT</name>
<dbReference type="InterPro" id="IPR001062">
    <property type="entry name" value="Transcrpt_antiterm_NusG"/>
</dbReference>
<feature type="domain" description="KOW" evidence="9">
    <location>
        <begin position="139"/>
        <end position="166"/>
    </location>
</feature>
<dbReference type="PANTHER" id="PTHR30265">
    <property type="entry name" value="RHO-INTERACTING TRANSCRIPTION TERMINATION FACTOR NUSG"/>
    <property type="match status" value="1"/>
</dbReference>
<comment type="similarity">
    <text evidence="5 7">Belongs to the NusG family.</text>
</comment>
<dbReference type="FunFam" id="2.30.30.30:FF:000002">
    <property type="entry name" value="Transcription termination/antitermination factor NusG"/>
    <property type="match status" value="1"/>
</dbReference>
<evidence type="ECO:0000256" key="1">
    <source>
        <dbReference type="ARBA" id="ARBA00022472"/>
    </source>
</evidence>
<dbReference type="CDD" id="cd09891">
    <property type="entry name" value="NGN_Bact_1"/>
    <property type="match status" value="1"/>
</dbReference>
<dbReference type="InterPro" id="IPR015869">
    <property type="entry name" value="Transcrpt_antiterm_NusG_bac_CS"/>
</dbReference>
<evidence type="ECO:0000256" key="2">
    <source>
        <dbReference type="ARBA" id="ARBA00022814"/>
    </source>
</evidence>
<organism evidence="10 11">
    <name type="scientific">Victivallis lenta</name>
    <dbReference type="NCBI Taxonomy" id="2606640"/>
    <lineage>
        <taxon>Bacteria</taxon>
        <taxon>Pseudomonadati</taxon>
        <taxon>Lentisphaerota</taxon>
        <taxon>Lentisphaeria</taxon>
        <taxon>Victivallales</taxon>
        <taxon>Victivallaceae</taxon>
        <taxon>Victivallis</taxon>
    </lineage>
</organism>
<reference evidence="10 11" key="1">
    <citation type="submission" date="2019-08" db="EMBL/GenBank/DDBJ databases">
        <title>In-depth cultivation of the pig gut microbiome towards novel bacterial diversity and tailored functional studies.</title>
        <authorList>
            <person name="Wylensek D."/>
            <person name="Hitch T.C.A."/>
            <person name="Clavel T."/>
        </authorList>
    </citation>
    <scope>NUCLEOTIDE SEQUENCE [LARGE SCALE GENOMIC DNA]</scope>
    <source>
        <strain evidence="10 11">BBE-744-WT-12</strain>
    </source>
</reference>
<dbReference type="SMART" id="SM00739">
    <property type="entry name" value="KOW"/>
    <property type="match status" value="1"/>
</dbReference>
<dbReference type="NCBIfam" id="TIGR00922">
    <property type="entry name" value="nusG"/>
    <property type="match status" value="1"/>
</dbReference>
<dbReference type="PROSITE" id="PS01014">
    <property type="entry name" value="NUSG"/>
    <property type="match status" value="1"/>
</dbReference>
<dbReference type="AlphaFoldDB" id="A0A844G2Q0"/>
<keyword evidence="1 5" id="KW-0806">Transcription termination</keyword>
<evidence type="ECO:0000313" key="10">
    <source>
        <dbReference type="EMBL" id="MST97244.1"/>
    </source>
</evidence>
<evidence type="ECO:0000256" key="6">
    <source>
        <dbReference type="NCBIfam" id="TIGR00922"/>
    </source>
</evidence>
<dbReference type="Gene3D" id="2.30.30.30">
    <property type="match status" value="1"/>
</dbReference>
<evidence type="ECO:0000256" key="5">
    <source>
        <dbReference type="HAMAP-Rule" id="MF_00948"/>
    </source>
</evidence>
<dbReference type="InterPro" id="IPR036735">
    <property type="entry name" value="NGN_dom_sf"/>
</dbReference>
<dbReference type="GO" id="GO:0006354">
    <property type="term" value="P:DNA-templated transcription elongation"/>
    <property type="evidence" value="ECO:0007669"/>
    <property type="project" value="UniProtKB-UniRule"/>
</dbReference>
<evidence type="ECO:0000313" key="11">
    <source>
        <dbReference type="Proteomes" id="UP000435649"/>
    </source>
</evidence>
<dbReference type="HAMAP" id="MF_00948">
    <property type="entry name" value="NusG"/>
    <property type="match status" value="1"/>
</dbReference>
<keyword evidence="11" id="KW-1185">Reference proteome</keyword>
<dbReference type="GO" id="GO:0032784">
    <property type="term" value="P:regulation of DNA-templated transcription elongation"/>
    <property type="evidence" value="ECO:0007669"/>
    <property type="project" value="InterPro"/>
</dbReference>
<dbReference type="InterPro" id="IPR043425">
    <property type="entry name" value="NusG-like"/>
</dbReference>
<proteinExistence type="inferred from homology"/>
<comment type="caution">
    <text evidence="10">The sequence shown here is derived from an EMBL/GenBank/DDBJ whole genome shotgun (WGS) entry which is preliminary data.</text>
</comment>
<dbReference type="Gene3D" id="3.30.70.940">
    <property type="entry name" value="NusG, N-terminal domain"/>
    <property type="match status" value="1"/>
</dbReference>
<dbReference type="RefSeq" id="WP_106054167.1">
    <property type="nucleotide sequence ID" value="NZ_CALXOB010000051.1"/>
</dbReference>
<gene>
    <name evidence="5 10" type="primary">nusG</name>
    <name evidence="10" type="ORF">FYJ85_09330</name>
</gene>
<keyword evidence="4 5" id="KW-0804">Transcription</keyword>
<dbReference type="SMART" id="SM00738">
    <property type="entry name" value="NGN"/>
    <property type="match status" value="1"/>
</dbReference>
<dbReference type="InterPro" id="IPR006645">
    <property type="entry name" value="NGN-like_dom"/>
</dbReference>
<dbReference type="GO" id="GO:0005829">
    <property type="term" value="C:cytosol"/>
    <property type="evidence" value="ECO:0007669"/>
    <property type="project" value="TreeGrafter"/>
</dbReference>
<evidence type="ECO:0000256" key="3">
    <source>
        <dbReference type="ARBA" id="ARBA00023015"/>
    </source>
</evidence>
<dbReference type="PANTHER" id="PTHR30265:SF2">
    <property type="entry name" value="TRANSCRIPTION TERMINATION_ANTITERMINATION PROTEIN NUSG"/>
    <property type="match status" value="1"/>
</dbReference>
<dbReference type="CDD" id="cd06091">
    <property type="entry name" value="KOW_NusG"/>
    <property type="match status" value="1"/>
</dbReference>
<evidence type="ECO:0000259" key="9">
    <source>
        <dbReference type="SMART" id="SM00739"/>
    </source>
</evidence>
<dbReference type="InterPro" id="IPR008991">
    <property type="entry name" value="Translation_prot_SH3-like_sf"/>
</dbReference>
<dbReference type="Pfam" id="PF02357">
    <property type="entry name" value="NusG"/>
    <property type="match status" value="1"/>
</dbReference>
<comment type="function">
    <text evidence="5 7">Participates in transcription elongation, termination and antitermination.</text>
</comment>
<dbReference type="EMBL" id="VUNS01000008">
    <property type="protein sequence ID" value="MST97244.1"/>
    <property type="molecule type" value="Genomic_DNA"/>
</dbReference>
<sequence length="194" mass="22240">MNDSVDTERDNRGQWFVIHTLSGHENKVRDTILRQLQNGDQVPVYEAFIPTEKVTEVRQGKKTTMTRKLFPGYIWVRMDLYDDLGMVDEKAWYFVRSVQGVLGFLGGANKPTPLSDAEVEDLLRPVQTGETLAARPKVEFEIGEMVRIKDGAFENFEGAIQEIDNERGKLKLMVSIFGRSTPVELEFWQVERTV</sequence>
<dbReference type="SUPFAM" id="SSF50104">
    <property type="entry name" value="Translation proteins SH3-like domain"/>
    <property type="match status" value="1"/>
</dbReference>
<evidence type="ECO:0000259" key="8">
    <source>
        <dbReference type="SMART" id="SM00738"/>
    </source>
</evidence>
<dbReference type="InterPro" id="IPR014722">
    <property type="entry name" value="Rib_uL2_dom2"/>
</dbReference>
<dbReference type="GO" id="GO:0006353">
    <property type="term" value="P:DNA-templated transcription termination"/>
    <property type="evidence" value="ECO:0007669"/>
    <property type="project" value="UniProtKB-UniRule"/>
</dbReference>
<keyword evidence="2 5" id="KW-0889">Transcription antitermination</keyword>
<dbReference type="InterPro" id="IPR047050">
    <property type="entry name" value="NGN"/>
</dbReference>